<feature type="transmembrane region" description="Helical" evidence="7">
    <location>
        <begin position="135"/>
        <end position="160"/>
    </location>
</feature>
<dbReference type="STRING" id="1122934.SAMN02745691_02104"/>
<dbReference type="InterPro" id="IPR050171">
    <property type="entry name" value="MFS_Transporters"/>
</dbReference>
<evidence type="ECO:0000313" key="9">
    <source>
        <dbReference type="EMBL" id="SHJ52280.1"/>
    </source>
</evidence>
<comment type="subcellular location">
    <subcellularLocation>
        <location evidence="1">Cell membrane</location>
        <topology evidence="1">Multi-pass membrane protein</topology>
    </subcellularLocation>
</comment>
<feature type="transmembrane region" description="Helical" evidence="7">
    <location>
        <begin position="211"/>
        <end position="229"/>
    </location>
</feature>
<sequence>MNAKKITRFGSFSILLITFVWLFEASAVSPAIASIAADFPGTSTLKMQLISVIPFATSIIFSVVAGFLAERFDKKAIIIIGLLMYGVTGMLPAFATSVDQIILLRLLTGIGVGLILPLPNVMISEYYEGAPRKRMLGLASSVSNVANAINSVVVGLLLAFGWRYCFISFGIVLVIMVVNIFGLPKSPPMSGQPKHMEMHHDGSIKKGSKKIPAAVFVLSLLMVLQWVAYQLNILNMASHILGEKLGAPWMIGLIIAPCGVGPILTGAIFPEINKRLKSYTVPVALLIFAIGYVVLWQSHNLGIIALGNFIQGLGTGILTPYILYATSRSIKPEQYDVSFGVVTASIHLGILAAPFVQVLIGVTTGITELRPLYLVVLCGIIVSMIIAFIYGSTPKSRARARQEQIDINVA</sequence>
<evidence type="ECO:0000256" key="1">
    <source>
        <dbReference type="ARBA" id="ARBA00004651"/>
    </source>
</evidence>
<keyword evidence="5 7" id="KW-1133">Transmembrane helix</keyword>
<proteinExistence type="predicted"/>
<dbReference type="PROSITE" id="PS50850">
    <property type="entry name" value="MFS"/>
    <property type="match status" value="1"/>
</dbReference>
<dbReference type="InterPro" id="IPR011701">
    <property type="entry name" value="MFS"/>
</dbReference>
<dbReference type="EMBL" id="FQYT01000024">
    <property type="protein sequence ID" value="SHJ52280.1"/>
    <property type="molecule type" value="Genomic_DNA"/>
</dbReference>
<protein>
    <submittedName>
        <fullName evidence="9">Predicted arabinose efflux permease, MFS family</fullName>
    </submittedName>
</protein>
<feature type="transmembrane region" description="Helical" evidence="7">
    <location>
        <begin position="337"/>
        <end position="360"/>
    </location>
</feature>
<feature type="transmembrane region" description="Helical" evidence="7">
    <location>
        <begin position="101"/>
        <end position="123"/>
    </location>
</feature>
<evidence type="ECO:0000256" key="6">
    <source>
        <dbReference type="ARBA" id="ARBA00023136"/>
    </source>
</evidence>
<evidence type="ECO:0000256" key="4">
    <source>
        <dbReference type="ARBA" id="ARBA00022692"/>
    </source>
</evidence>
<evidence type="ECO:0000259" key="8">
    <source>
        <dbReference type="PROSITE" id="PS50850"/>
    </source>
</evidence>
<feature type="transmembrane region" description="Helical" evidence="7">
    <location>
        <begin position="49"/>
        <end position="69"/>
    </location>
</feature>
<feature type="transmembrane region" description="Helical" evidence="7">
    <location>
        <begin position="166"/>
        <end position="184"/>
    </location>
</feature>
<keyword evidence="6 7" id="KW-0472">Membrane</keyword>
<keyword evidence="2" id="KW-0813">Transport</keyword>
<feature type="domain" description="Major facilitator superfamily (MFS) profile" evidence="8">
    <location>
        <begin position="10"/>
        <end position="395"/>
    </location>
</feature>
<evidence type="ECO:0000313" key="10">
    <source>
        <dbReference type="Proteomes" id="UP000184342"/>
    </source>
</evidence>
<organism evidence="9 10">
    <name type="scientific">Parasporobacterium paucivorans DSM 15970</name>
    <dbReference type="NCBI Taxonomy" id="1122934"/>
    <lineage>
        <taxon>Bacteria</taxon>
        <taxon>Bacillati</taxon>
        <taxon>Bacillota</taxon>
        <taxon>Clostridia</taxon>
        <taxon>Lachnospirales</taxon>
        <taxon>Lachnospiraceae</taxon>
        <taxon>Parasporobacterium</taxon>
    </lineage>
</organism>
<dbReference type="Proteomes" id="UP000184342">
    <property type="component" value="Unassembled WGS sequence"/>
</dbReference>
<evidence type="ECO:0000256" key="7">
    <source>
        <dbReference type="SAM" id="Phobius"/>
    </source>
</evidence>
<feature type="transmembrane region" description="Helical" evidence="7">
    <location>
        <begin position="301"/>
        <end position="325"/>
    </location>
</feature>
<dbReference type="InterPro" id="IPR020846">
    <property type="entry name" value="MFS_dom"/>
</dbReference>
<name>A0A1M6K030_9FIRM</name>
<evidence type="ECO:0000256" key="3">
    <source>
        <dbReference type="ARBA" id="ARBA00022475"/>
    </source>
</evidence>
<dbReference type="Gene3D" id="1.20.1250.20">
    <property type="entry name" value="MFS general substrate transporter like domains"/>
    <property type="match status" value="1"/>
</dbReference>
<keyword evidence="10" id="KW-1185">Reference proteome</keyword>
<accession>A0A1M6K030</accession>
<feature type="transmembrane region" description="Helical" evidence="7">
    <location>
        <begin position="276"/>
        <end position="295"/>
    </location>
</feature>
<dbReference type="OrthoDB" id="5506409at2"/>
<dbReference type="PANTHER" id="PTHR23517:SF2">
    <property type="entry name" value="MULTIDRUG RESISTANCE PROTEIN MDTH"/>
    <property type="match status" value="1"/>
</dbReference>
<dbReference type="RefSeq" id="WP_073994362.1">
    <property type="nucleotide sequence ID" value="NZ_FQYT01000024.1"/>
</dbReference>
<evidence type="ECO:0000256" key="2">
    <source>
        <dbReference type="ARBA" id="ARBA00022448"/>
    </source>
</evidence>
<dbReference type="SUPFAM" id="SSF103473">
    <property type="entry name" value="MFS general substrate transporter"/>
    <property type="match status" value="1"/>
</dbReference>
<dbReference type="PANTHER" id="PTHR23517">
    <property type="entry name" value="RESISTANCE PROTEIN MDTM, PUTATIVE-RELATED-RELATED"/>
    <property type="match status" value="1"/>
</dbReference>
<dbReference type="AlphaFoldDB" id="A0A1M6K030"/>
<keyword evidence="4 7" id="KW-0812">Transmembrane</keyword>
<dbReference type="Pfam" id="PF07690">
    <property type="entry name" value="MFS_1"/>
    <property type="match status" value="1"/>
</dbReference>
<dbReference type="GO" id="GO:0005886">
    <property type="term" value="C:plasma membrane"/>
    <property type="evidence" value="ECO:0007669"/>
    <property type="project" value="UniProtKB-SubCell"/>
</dbReference>
<dbReference type="GO" id="GO:0022857">
    <property type="term" value="F:transmembrane transporter activity"/>
    <property type="evidence" value="ECO:0007669"/>
    <property type="project" value="InterPro"/>
</dbReference>
<reference evidence="9 10" key="1">
    <citation type="submission" date="2016-11" db="EMBL/GenBank/DDBJ databases">
        <authorList>
            <person name="Jaros S."/>
            <person name="Januszkiewicz K."/>
            <person name="Wedrychowicz H."/>
        </authorList>
    </citation>
    <scope>NUCLEOTIDE SEQUENCE [LARGE SCALE GENOMIC DNA]</scope>
    <source>
        <strain evidence="9 10">DSM 15970</strain>
    </source>
</reference>
<feature type="transmembrane region" description="Helical" evidence="7">
    <location>
        <begin position="372"/>
        <end position="391"/>
    </location>
</feature>
<gene>
    <name evidence="9" type="ORF">SAMN02745691_02104</name>
</gene>
<feature type="transmembrane region" description="Helical" evidence="7">
    <location>
        <begin position="76"/>
        <end position="95"/>
    </location>
</feature>
<feature type="transmembrane region" description="Helical" evidence="7">
    <location>
        <begin position="249"/>
        <end position="269"/>
    </location>
</feature>
<evidence type="ECO:0000256" key="5">
    <source>
        <dbReference type="ARBA" id="ARBA00022989"/>
    </source>
</evidence>
<dbReference type="InterPro" id="IPR036259">
    <property type="entry name" value="MFS_trans_sf"/>
</dbReference>
<keyword evidence="3" id="KW-1003">Cell membrane</keyword>